<protein>
    <submittedName>
        <fullName evidence="2">Uncharacterized protein</fullName>
    </submittedName>
</protein>
<feature type="compositionally biased region" description="Basic and acidic residues" evidence="1">
    <location>
        <begin position="7"/>
        <end position="17"/>
    </location>
</feature>
<evidence type="ECO:0000313" key="3">
    <source>
        <dbReference type="Proteomes" id="UP001292079"/>
    </source>
</evidence>
<accession>A0AAE1Z5A6</accession>
<dbReference type="EMBL" id="JALJAT010000128">
    <property type="protein sequence ID" value="KAK4467385.1"/>
    <property type="molecule type" value="Genomic_DNA"/>
</dbReference>
<name>A0AAE1Z5A6_SCHME</name>
<reference evidence="2" key="1">
    <citation type="submission" date="2022-04" db="EMBL/GenBank/DDBJ databases">
        <authorList>
            <person name="Xu L."/>
            <person name="Lv Z."/>
        </authorList>
    </citation>
    <scope>NUCLEOTIDE SEQUENCE</scope>
    <source>
        <strain evidence="2">LV_2022a</strain>
    </source>
</reference>
<comment type="caution">
    <text evidence="2">The sequence shown here is derived from an EMBL/GenBank/DDBJ whole genome shotgun (WGS) entry which is preliminary data.</text>
</comment>
<reference evidence="2" key="2">
    <citation type="journal article" date="2023" name="Infect Dis Poverty">
        <title>Chromosome-scale genome of the human blood fluke Schistosoma mekongi and its implications for public health.</title>
        <authorList>
            <person name="Zhou M."/>
            <person name="Xu L."/>
            <person name="Xu D."/>
            <person name="Chen W."/>
            <person name="Khan J."/>
            <person name="Hu Y."/>
            <person name="Huang H."/>
            <person name="Wei H."/>
            <person name="Zhang Y."/>
            <person name="Chusongsang P."/>
            <person name="Tanasarnprasert K."/>
            <person name="Hu X."/>
            <person name="Limpanont Y."/>
            <person name="Lv Z."/>
        </authorList>
    </citation>
    <scope>NUCLEOTIDE SEQUENCE</scope>
    <source>
        <strain evidence="2">LV_2022a</strain>
    </source>
</reference>
<keyword evidence="3" id="KW-1185">Reference proteome</keyword>
<proteinExistence type="predicted"/>
<dbReference type="AlphaFoldDB" id="A0AAE1Z5A6"/>
<feature type="region of interest" description="Disordered" evidence="1">
    <location>
        <begin position="1"/>
        <end position="30"/>
    </location>
</feature>
<evidence type="ECO:0000313" key="2">
    <source>
        <dbReference type="EMBL" id="KAK4467385.1"/>
    </source>
</evidence>
<organism evidence="2 3">
    <name type="scientific">Schistosoma mekongi</name>
    <name type="common">Parasitic worm</name>
    <dbReference type="NCBI Taxonomy" id="38744"/>
    <lineage>
        <taxon>Eukaryota</taxon>
        <taxon>Metazoa</taxon>
        <taxon>Spiralia</taxon>
        <taxon>Lophotrochozoa</taxon>
        <taxon>Platyhelminthes</taxon>
        <taxon>Trematoda</taxon>
        <taxon>Digenea</taxon>
        <taxon>Strigeidida</taxon>
        <taxon>Schistosomatoidea</taxon>
        <taxon>Schistosomatidae</taxon>
        <taxon>Schistosoma</taxon>
    </lineage>
</organism>
<gene>
    <name evidence="2" type="ORF">MN116_008836</name>
</gene>
<evidence type="ECO:0000256" key="1">
    <source>
        <dbReference type="SAM" id="MobiDB-lite"/>
    </source>
</evidence>
<dbReference type="Proteomes" id="UP001292079">
    <property type="component" value="Unassembled WGS sequence"/>
</dbReference>
<sequence>MKHKRHKDETKISESSRRLHPAQLNGHQQHETILPPVTNFMDDWPELPSLPEDIDWLSLDCSSITACNNNSFRIIGNKSPEKCTVSMEVEYACIFPTTLHSVMLDGQYLHVLPWVDMTGYKRHFFPSCSDQELSDLTIMPEPW</sequence>